<dbReference type="AlphaFoldDB" id="X1KBS6"/>
<accession>X1KBS6</accession>
<feature type="region of interest" description="Disordered" evidence="1">
    <location>
        <begin position="46"/>
        <end position="66"/>
    </location>
</feature>
<dbReference type="EMBL" id="BARU01040054">
    <property type="protein sequence ID" value="GAH87669.1"/>
    <property type="molecule type" value="Genomic_DNA"/>
</dbReference>
<organism evidence="2">
    <name type="scientific">marine sediment metagenome</name>
    <dbReference type="NCBI Taxonomy" id="412755"/>
    <lineage>
        <taxon>unclassified sequences</taxon>
        <taxon>metagenomes</taxon>
        <taxon>ecological metagenomes</taxon>
    </lineage>
</organism>
<feature type="compositionally biased region" description="Basic and acidic residues" evidence="1">
    <location>
        <begin position="53"/>
        <end position="66"/>
    </location>
</feature>
<evidence type="ECO:0000313" key="2">
    <source>
        <dbReference type="EMBL" id="GAH87669.1"/>
    </source>
</evidence>
<sequence>MKKGRIGSEENEEEQEVEASSHRHQVSLRIKEAWRRTLTTNLYTPDAQAIPGAERELHPGFDTSKS</sequence>
<proteinExistence type="predicted"/>
<comment type="caution">
    <text evidence="2">The sequence shown here is derived from an EMBL/GenBank/DDBJ whole genome shotgun (WGS) entry which is preliminary data.</text>
</comment>
<protein>
    <submittedName>
        <fullName evidence="2">Uncharacterized protein</fullName>
    </submittedName>
</protein>
<feature type="region of interest" description="Disordered" evidence="1">
    <location>
        <begin position="1"/>
        <end position="25"/>
    </location>
</feature>
<evidence type="ECO:0000256" key="1">
    <source>
        <dbReference type="SAM" id="MobiDB-lite"/>
    </source>
</evidence>
<gene>
    <name evidence="2" type="ORF">S03H2_61983</name>
</gene>
<reference evidence="2" key="1">
    <citation type="journal article" date="2014" name="Front. Microbiol.">
        <title>High frequency of phylogenetically diverse reductive dehalogenase-homologous genes in deep subseafloor sedimentary metagenomes.</title>
        <authorList>
            <person name="Kawai M."/>
            <person name="Futagami T."/>
            <person name="Toyoda A."/>
            <person name="Takaki Y."/>
            <person name="Nishi S."/>
            <person name="Hori S."/>
            <person name="Arai W."/>
            <person name="Tsubouchi T."/>
            <person name="Morono Y."/>
            <person name="Uchiyama I."/>
            <person name="Ito T."/>
            <person name="Fujiyama A."/>
            <person name="Inagaki F."/>
            <person name="Takami H."/>
        </authorList>
    </citation>
    <scope>NUCLEOTIDE SEQUENCE</scope>
    <source>
        <strain evidence="2">Expedition CK06-06</strain>
    </source>
</reference>
<name>X1KBS6_9ZZZZ</name>